<keyword evidence="5" id="KW-1185">Reference proteome</keyword>
<reference evidence="4" key="1">
    <citation type="submission" date="2022-02" db="EMBL/GenBank/DDBJ databases">
        <authorList>
            <person name="Henning P.M."/>
            <person name="McCubbin A.G."/>
            <person name="Shore J.S."/>
        </authorList>
    </citation>
    <scope>NUCLEOTIDE SEQUENCE</scope>
    <source>
        <strain evidence="4">F60SS</strain>
        <tissue evidence="4">Leaves</tissue>
    </source>
</reference>
<sequence>MESSSSHLLVHAIARELIKPSYPQVQHQEPYKLSLLDQLTPTTFSPMVFFYPSRNDDPKSNIIVQLKRAFIATWSSISRGDVKRGIPILPTKILIPTTIYLSWRTFRSQKLTTSQEASLKAKAANGNPEAKTSSIETLSCFIWKCCMSATKDFSSGSPKPSILVEAVNLMHQTKLPMADASIGDNFWRAIALAHPTDEKRELHDLVNLPNDAISLYDGGYTQSLQGEETMEECCNQLARRF</sequence>
<comment type="similarity">
    <text evidence="1">Belongs to the plant acyltransferase family.</text>
</comment>
<dbReference type="GO" id="GO:0016746">
    <property type="term" value="F:acyltransferase activity"/>
    <property type="evidence" value="ECO:0007669"/>
    <property type="project" value="UniProtKB-KW"/>
</dbReference>
<dbReference type="Gene3D" id="3.30.559.10">
    <property type="entry name" value="Chloramphenicol acetyltransferase-like domain"/>
    <property type="match status" value="2"/>
</dbReference>
<name>A0A9Q0FXU9_9ROSI</name>
<accession>A0A9Q0FXU9</accession>
<keyword evidence="3" id="KW-0012">Acyltransferase</keyword>
<proteinExistence type="inferred from homology"/>
<dbReference type="PANTHER" id="PTHR31623">
    <property type="entry name" value="F21J9.9"/>
    <property type="match status" value="1"/>
</dbReference>
<evidence type="ECO:0000256" key="1">
    <source>
        <dbReference type="ARBA" id="ARBA00009861"/>
    </source>
</evidence>
<dbReference type="EMBL" id="JAKUCV010003172">
    <property type="protein sequence ID" value="KAJ4839914.1"/>
    <property type="molecule type" value="Genomic_DNA"/>
</dbReference>
<dbReference type="Proteomes" id="UP001141552">
    <property type="component" value="Unassembled WGS sequence"/>
</dbReference>
<dbReference type="AlphaFoldDB" id="A0A9Q0FXU9"/>
<feature type="non-terminal residue" evidence="4">
    <location>
        <position position="241"/>
    </location>
</feature>
<dbReference type="InterPro" id="IPR023213">
    <property type="entry name" value="CAT-like_dom_sf"/>
</dbReference>
<evidence type="ECO:0000313" key="5">
    <source>
        <dbReference type="Proteomes" id="UP001141552"/>
    </source>
</evidence>
<keyword evidence="2" id="KW-0808">Transferase</keyword>
<protein>
    <submittedName>
        <fullName evidence="4">Uncharacterized protein</fullName>
    </submittedName>
</protein>
<evidence type="ECO:0000313" key="4">
    <source>
        <dbReference type="EMBL" id="KAJ4839914.1"/>
    </source>
</evidence>
<reference evidence="4" key="2">
    <citation type="journal article" date="2023" name="Plants (Basel)">
        <title>Annotation of the Turnera subulata (Passifloraceae) Draft Genome Reveals the S-Locus Evolved after the Divergence of Turneroideae from Passifloroideae in a Stepwise Manner.</title>
        <authorList>
            <person name="Henning P.M."/>
            <person name="Roalson E.H."/>
            <person name="Mir W."/>
            <person name="McCubbin A.G."/>
            <person name="Shore J.S."/>
        </authorList>
    </citation>
    <scope>NUCLEOTIDE SEQUENCE</scope>
    <source>
        <strain evidence="4">F60SS</strain>
    </source>
</reference>
<organism evidence="4 5">
    <name type="scientific">Turnera subulata</name>
    <dbReference type="NCBI Taxonomy" id="218843"/>
    <lineage>
        <taxon>Eukaryota</taxon>
        <taxon>Viridiplantae</taxon>
        <taxon>Streptophyta</taxon>
        <taxon>Embryophyta</taxon>
        <taxon>Tracheophyta</taxon>
        <taxon>Spermatophyta</taxon>
        <taxon>Magnoliopsida</taxon>
        <taxon>eudicotyledons</taxon>
        <taxon>Gunneridae</taxon>
        <taxon>Pentapetalae</taxon>
        <taxon>rosids</taxon>
        <taxon>fabids</taxon>
        <taxon>Malpighiales</taxon>
        <taxon>Passifloraceae</taxon>
        <taxon>Turnera</taxon>
    </lineage>
</organism>
<dbReference type="OrthoDB" id="1932220at2759"/>
<dbReference type="PANTHER" id="PTHR31623:SF20">
    <property type="entry name" value="VINORINE SYNTHASE-LIKE"/>
    <property type="match status" value="1"/>
</dbReference>
<comment type="caution">
    <text evidence="4">The sequence shown here is derived from an EMBL/GenBank/DDBJ whole genome shotgun (WGS) entry which is preliminary data.</text>
</comment>
<evidence type="ECO:0000256" key="2">
    <source>
        <dbReference type="ARBA" id="ARBA00022679"/>
    </source>
</evidence>
<gene>
    <name evidence="4" type="ORF">Tsubulata_023594</name>
</gene>
<evidence type="ECO:0000256" key="3">
    <source>
        <dbReference type="ARBA" id="ARBA00023315"/>
    </source>
</evidence>